<dbReference type="AlphaFoldDB" id="A0A1F7UNY1"/>
<dbReference type="Proteomes" id="UP000176897">
    <property type="component" value="Unassembled WGS sequence"/>
</dbReference>
<name>A0A1F7UNY1_9BACT</name>
<sequence>MNDLFVLPFDHRASFAKNLLGFPYPKLSAAQKKQVIAMKQVVFDAFLIARKTVKNPNDLAILIDEEFGAPIIQAAKKQHIQFALSVEKSGQSVFDFEYGTQFGAHLLRSRPTWAKALVRYNTASVKENILQRKRLKILSDFCKKHRLGFILEVLLTKKGARLPQAKQMMQEMQHNGIIPTIWKLEGFEKAADWVRLKKITSSNLIMLGRGESKSQVEKWVKVAAQSGVVNGFAIGRTIFFKPLEDWRDKKIDRAAVVKQIADNYLYFINLWNKYA</sequence>
<evidence type="ECO:0000259" key="1">
    <source>
        <dbReference type="Pfam" id="PF09863"/>
    </source>
</evidence>
<evidence type="ECO:0000313" key="3">
    <source>
        <dbReference type="Proteomes" id="UP000176897"/>
    </source>
</evidence>
<comment type="caution">
    <text evidence="2">The sequence shown here is derived from an EMBL/GenBank/DDBJ whole genome shotgun (WGS) entry which is preliminary data.</text>
</comment>
<dbReference type="Pfam" id="PF09863">
    <property type="entry name" value="DUF2090"/>
    <property type="match status" value="1"/>
</dbReference>
<gene>
    <name evidence="2" type="ORF">A3B21_01320</name>
</gene>
<reference evidence="2 3" key="1">
    <citation type="journal article" date="2016" name="Nat. Commun.">
        <title>Thousands of microbial genomes shed light on interconnected biogeochemical processes in an aquifer system.</title>
        <authorList>
            <person name="Anantharaman K."/>
            <person name="Brown C.T."/>
            <person name="Hug L.A."/>
            <person name="Sharon I."/>
            <person name="Castelle C.J."/>
            <person name="Probst A.J."/>
            <person name="Thomas B.C."/>
            <person name="Singh A."/>
            <person name="Wilkins M.J."/>
            <person name="Karaoz U."/>
            <person name="Brodie E.L."/>
            <person name="Williams K.H."/>
            <person name="Hubbard S.S."/>
            <person name="Banfield J.F."/>
        </authorList>
    </citation>
    <scope>NUCLEOTIDE SEQUENCE [LARGE SCALE GENOMIC DNA]</scope>
</reference>
<evidence type="ECO:0000313" key="2">
    <source>
        <dbReference type="EMBL" id="OGL80000.1"/>
    </source>
</evidence>
<dbReference type="InterPro" id="IPR018659">
    <property type="entry name" value="DUF2090"/>
</dbReference>
<dbReference type="STRING" id="1802401.A3B21_01320"/>
<dbReference type="EMBL" id="MGEJ01000018">
    <property type="protein sequence ID" value="OGL80000.1"/>
    <property type="molecule type" value="Genomic_DNA"/>
</dbReference>
<organism evidence="2 3">
    <name type="scientific">Candidatus Uhrbacteria bacterium RIFCSPLOWO2_01_FULL_47_24</name>
    <dbReference type="NCBI Taxonomy" id="1802401"/>
    <lineage>
        <taxon>Bacteria</taxon>
        <taxon>Candidatus Uhriibacteriota</taxon>
    </lineage>
</organism>
<accession>A0A1F7UNY1</accession>
<dbReference type="Gene3D" id="3.20.20.70">
    <property type="entry name" value="Aldolase class I"/>
    <property type="match status" value="1"/>
</dbReference>
<proteinExistence type="predicted"/>
<protein>
    <recommendedName>
        <fullName evidence="1">DUF2090 domain-containing protein</fullName>
    </recommendedName>
</protein>
<dbReference type="InterPro" id="IPR013785">
    <property type="entry name" value="Aldolase_TIM"/>
</dbReference>
<feature type="domain" description="DUF2090" evidence="1">
    <location>
        <begin position="2"/>
        <end position="273"/>
    </location>
</feature>
<dbReference type="SUPFAM" id="SSF51569">
    <property type="entry name" value="Aldolase"/>
    <property type="match status" value="1"/>
</dbReference>